<dbReference type="SUPFAM" id="SSF54106">
    <property type="entry name" value="LysM domain"/>
    <property type="match status" value="1"/>
</dbReference>
<feature type="compositionally biased region" description="Low complexity" evidence="1">
    <location>
        <begin position="165"/>
        <end position="174"/>
    </location>
</feature>
<dbReference type="EMBL" id="CP159989">
    <property type="protein sequence ID" value="XCP81841.1"/>
    <property type="molecule type" value="Genomic_DNA"/>
</dbReference>
<feature type="compositionally biased region" description="Low complexity" evidence="1">
    <location>
        <begin position="31"/>
        <end position="47"/>
    </location>
</feature>
<evidence type="ECO:0000256" key="1">
    <source>
        <dbReference type="SAM" id="MobiDB-lite"/>
    </source>
</evidence>
<dbReference type="InterPro" id="IPR018392">
    <property type="entry name" value="LysM"/>
</dbReference>
<reference evidence="4" key="1">
    <citation type="submission" date="2024-05" db="EMBL/GenBank/DDBJ databases">
        <title>Draft genome assemblies of 36 bacteria isolated from hibernating arctic ground squirrels.</title>
        <authorList>
            <person name="McKee H."/>
            <person name="Mullen L."/>
            <person name="Drown D.M."/>
            <person name="Duddleston K.N."/>
        </authorList>
    </citation>
    <scope>NUCLEOTIDE SEQUENCE</scope>
    <source>
        <strain evidence="4">AR004</strain>
    </source>
</reference>
<dbReference type="InterPro" id="IPR036779">
    <property type="entry name" value="LysM_dom_sf"/>
</dbReference>
<dbReference type="SMART" id="SM00257">
    <property type="entry name" value="LysM"/>
    <property type="match status" value="1"/>
</dbReference>
<dbReference type="Gene3D" id="3.10.350.10">
    <property type="entry name" value="LysM domain"/>
    <property type="match status" value="1"/>
</dbReference>
<organism evidence="4">
    <name type="scientific">Actinomyces timonensis</name>
    <dbReference type="NCBI Taxonomy" id="1288391"/>
    <lineage>
        <taxon>Bacteria</taxon>
        <taxon>Bacillati</taxon>
        <taxon>Actinomycetota</taxon>
        <taxon>Actinomycetes</taxon>
        <taxon>Actinomycetales</taxon>
        <taxon>Actinomycetaceae</taxon>
        <taxon>Actinomyces</taxon>
    </lineage>
</organism>
<feature type="domain" description="LysM" evidence="3">
    <location>
        <begin position="217"/>
        <end position="265"/>
    </location>
</feature>
<dbReference type="Pfam" id="PF01476">
    <property type="entry name" value="LysM"/>
    <property type="match status" value="1"/>
</dbReference>
<keyword evidence="2" id="KW-0472">Membrane</keyword>
<sequence>MSALALPPQPSRRLRMVTPLSAHSAASAPCAGTAEQEAPAARAAGVPRRPRLRLVTGADAPGLPAIAALADLRRRPSAPRPARPRPASGARRTAAPGASEPRSRVGLAELASLAPTHPSISGAQRRATAGRPAQAGPARWVGRPGASRRGGAVSRAGSDERAGDAARAARGASRGTLASLPAPMRRGVVSMMVVVLLALVAAAGIIGSGLMAPVETSTATVQAGQSLWDVAAATGAPDVSKAVAQIVDLNGLDSSTIHPGQRLVVPVH</sequence>
<name>A0AAU8MZZ3_9ACTO</name>
<accession>A0AAU8MZZ3</accession>
<keyword evidence="2" id="KW-1133">Transmembrane helix</keyword>
<protein>
    <submittedName>
        <fullName evidence="4">LysM peptidoglycan-binding domain-containing protein</fullName>
    </submittedName>
</protein>
<feature type="transmembrane region" description="Helical" evidence="2">
    <location>
        <begin position="188"/>
        <end position="212"/>
    </location>
</feature>
<proteinExistence type="predicted"/>
<gene>
    <name evidence="4" type="ORF">ABXS69_07510</name>
</gene>
<dbReference type="RefSeq" id="WP_366180095.1">
    <property type="nucleotide sequence ID" value="NZ_CP159989.1"/>
</dbReference>
<feature type="compositionally biased region" description="Low complexity" evidence="1">
    <location>
        <begin position="85"/>
        <end position="98"/>
    </location>
</feature>
<keyword evidence="2" id="KW-0812">Transmembrane</keyword>
<evidence type="ECO:0000259" key="3">
    <source>
        <dbReference type="PROSITE" id="PS51782"/>
    </source>
</evidence>
<evidence type="ECO:0000256" key="2">
    <source>
        <dbReference type="SAM" id="Phobius"/>
    </source>
</evidence>
<dbReference type="AlphaFoldDB" id="A0AAU8MZZ3"/>
<feature type="region of interest" description="Disordered" evidence="1">
    <location>
        <begin position="19"/>
        <end position="174"/>
    </location>
</feature>
<dbReference type="CDD" id="cd00118">
    <property type="entry name" value="LysM"/>
    <property type="match status" value="1"/>
</dbReference>
<evidence type="ECO:0000313" key="4">
    <source>
        <dbReference type="EMBL" id="XCP81841.1"/>
    </source>
</evidence>
<dbReference type="PROSITE" id="PS51782">
    <property type="entry name" value="LYSM"/>
    <property type="match status" value="1"/>
</dbReference>